<evidence type="ECO:0000256" key="6">
    <source>
        <dbReference type="ARBA" id="ARBA00023136"/>
    </source>
</evidence>
<gene>
    <name evidence="8" type="ORF">H9912_01665</name>
</gene>
<dbReference type="PANTHER" id="PTHR43823">
    <property type="entry name" value="SPORULATION PROTEIN YKVU"/>
    <property type="match status" value="1"/>
</dbReference>
<dbReference type="Pfam" id="PF01554">
    <property type="entry name" value="MatE"/>
    <property type="match status" value="2"/>
</dbReference>
<comment type="subcellular location">
    <subcellularLocation>
        <location evidence="1">Cell membrane</location>
        <topology evidence="1">Multi-pass membrane protein</topology>
    </subcellularLocation>
</comment>
<evidence type="ECO:0000256" key="2">
    <source>
        <dbReference type="ARBA" id="ARBA00022448"/>
    </source>
</evidence>
<name>A0A9D2TYY7_9FIRM</name>
<dbReference type="EMBL" id="DWUW01000049">
    <property type="protein sequence ID" value="HJD30627.1"/>
    <property type="molecule type" value="Genomic_DNA"/>
</dbReference>
<feature type="transmembrane region" description="Helical" evidence="7">
    <location>
        <begin position="415"/>
        <end position="437"/>
    </location>
</feature>
<feature type="transmembrane region" description="Helical" evidence="7">
    <location>
        <begin position="316"/>
        <end position="336"/>
    </location>
</feature>
<evidence type="ECO:0000256" key="7">
    <source>
        <dbReference type="SAM" id="Phobius"/>
    </source>
</evidence>
<organism evidence="8 9">
    <name type="scientific">Candidatus Eisenbergiella stercorigallinarum</name>
    <dbReference type="NCBI Taxonomy" id="2838557"/>
    <lineage>
        <taxon>Bacteria</taxon>
        <taxon>Bacillati</taxon>
        <taxon>Bacillota</taxon>
        <taxon>Clostridia</taxon>
        <taxon>Lachnospirales</taxon>
        <taxon>Lachnospiraceae</taxon>
        <taxon>Eisenbergiella</taxon>
    </lineage>
</organism>
<evidence type="ECO:0000256" key="3">
    <source>
        <dbReference type="ARBA" id="ARBA00022475"/>
    </source>
</evidence>
<evidence type="ECO:0000256" key="1">
    <source>
        <dbReference type="ARBA" id="ARBA00004651"/>
    </source>
</evidence>
<keyword evidence="4 7" id="KW-0812">Transmembrane</keyword>
<dbReference type="PIRSF" id="PIRSF006603">
    <property type="entry name" value="DinF"/>
    <property type="match status" value="1"/>
</dbReference>
<dbReference type="AlphaFoldDB" id="A0A9D2TYY7"/>
<feature type="transmembrane region" description="Helical" evidence="7">
    <location>
        <begin position="15"/>
        <end position="36"/>
    </location>
</feature>
<feature type="transmembrane region" description="Helical" evidence="7">
    <location>
        <begin position="190"/>
        <end position="215"/>
    </location>
</feature>
<evidence type="ECO:0000313" key="9">
    <source>
        <dbReference type="Proteomes" id="UP000823851"/>
    </source>
</evidence>
<accession>A0A9D2TYY7</accession>
<evidence type="ECO:0000313" key="8">
    <source>
        <dbReference type="EMBL" id="HJD30627.1"/>
    </source>
</evidence>
<keyword evidence="3" id="KW-1003">Cell membrane</keyword>
<dbReference type="InterPro" id="IPR048279">
    <property type="entry name" value="MdtK-like"/>
</dbReference>
<feature type="transmembrane region" description="Helical" evidence="7">
    <location>
        <begin position="93"/>
        <end position="120"/>
    </location>
</feature>
<protein>
    <submittedName>
        <fullName evidence="8">MATE family efflux transporter</fullName>
    </submittedName>
</protein>
<keyword evidence="6 7" id="KW-0472">Membrane</keyword>
<comment type="caution">
    <text evidence="8">The sequence shown here is derived from an EMBL/GenBank/DDBJ whole genome shotgun (WGS) entry which is preliminary data.</text>
</comment>
<feature type="transmembrane region" description="Helical" evidence="7">
    <location>
        <begin position="165"/>
        <end position="184"/>
    </location>
</feature>
<evidence type="ECO:0000256" key="5">
    <source>
        <dbReference type="ARBA" id="ARBA00022989"/>
    </source>
</evidence>
<dbReference type="GO" id="GO:0015297">
    <property type="term" value="F:antiporter activity"/>
    <property type="evidence" value="ECO:0007669"/>
    <property type="project" value="InterPro"/>
</dbReference>
<dbReference type="GO" id="GO:0042910">
    <property type="term" value="F:xenobiotic transmembrane transporter activity"/>
    <property type="evidence" value="ECO:0007669"/>
    <property type="project" value="InterPro"/>
</dbReference>
<reference evidence="8" key="2">
    <citation type="submission" date="2021-04" db="EMBL/GenBank/DDBJ databases">
        <authorList>
            <person name="Gilroy R."/>
        </authorList>
    </citation>
    <scope>NUCLEOTIDE SEQUENCE</scope>
    <source>
        <strain evidence="8">ChiHjej8B7-25341</strain>
    </source>
</reference>
<dbReference type="Proteomes" id="UP000823851">
    <property type="component" value="Unassembled WGS sequence"/>
</dbReference>
<dbReference type="GO" id="GO:0005886">
    <property type="term" value="C:plasma membrane"/>
    <property type="evidence" value="ECO:0007669"/>
    <property type="project" value="UniProtKB-SubCell"/>
</dbReference>
<feature type="transmembrane region" description="Helical" evidence="7">
    <location>
        <begin position="348"/>
        <end position="367"/>
    </location>
</feature>
<feature type="transmembrane region" description="Helical" evidence="7">
    <location>
        <begin position="388"/>
        <end position="409"/>
    </location>
</feature>
<keyword evidence="5 7" id="KW-1133">Transmembrane helix</keyword>
<feature type="transmembrane region" description="Helical" evidence="7">
    <location>
        <begin position="132"/>
        <end position="153"/>
    </location>
</feature>
<reference evidence="8" key="1">
    <citation type="journal article" date="2021" name="PeerJ">
        <title>Extensive microbial diversity within the chicken gut microbiome revealed by metagenomics and culture.</title>
        <authorList>
            <person name="Gilroy R."/>
            <person name="Ravi A."/>
            <person name="Getino M."/>
            <person name="Pursley I."/>
            <person name="Horton D.L."/>
            <person name="Alikhan N.F."/>
            <person name="Baker D."/>
            <person name="Gharbi K."/>
            <person name="Hall N."/>
            <person name="Watson M."/>
            <person name="Adriaenssens E.M."/>
            <person name="Foster-Nyarko E."/>
            <person name="Jarju S."/>
            <person name="Secka A."/>
            <person name="Antonio M."/>
            <person name="Oren A."/>
            <person name="Chaudhuri R.R."/>
            <person name="La Ragione R."/>
            <person name="Hildebrand F."/>
            <person name="Pallen M.J."/>
        </authorList>
    </citation>
    <scope>NUCLEOTIDE SEQUENCE</scope>
    <source>
        <strain evidence="8">ChiHjej8B7-25341</strain>
    </source>
</reference>
<dbReference type="InterPro" id="IPR051327">
    <property type="entry name" value="MATE_MepA_subfamily"/>
</dbReference>
<sequence length="451" mass="48412">MDSKYLFAKVAPTKLFFIAAVPGAVSMLASALYQLLDGIFVGRILGDTAFAALNLAMPFVIINFALADLIGVGSSVPISISLGKKEEEEANNIFTCAVLLILGAGVLVGLILFAAAPLLIRLMGADGEFASFAVQYLRVYAVCSPVTTIVFAMDNYLRICGQIRGSMYLNIFMSILSAGLEYLFLGVLGFGIWGAALATCLGMMACALTALFPFLRGRLLLRFRKPRFSLRLLRQVIACGSPNFLNNIAGRITSILMNAILLRMGGENAVSVYGILMYADGFIQPLLYGMCDSLQPAVGFNWGAGTYRRVTAIERCCFTASGILSVLSAAVLFLFPGQITRLFVGGDSAALLTMAEGAVRLFSATYLTRWFSFAAQSYMLAVEKPVSASIISVSTALLFPVLLILILWPLGLTGIWLNFAGTAVLAAILAAFLLHGFQKEMKRRMQAASSS</sequence>
<dbReference type="PANTHER" id="PTHR43823:SF3">
    <property type="entry name" value="MULTIDRUG EXPORT PROTEIN MEPA"/>
    <property type="match status" value="1"/>
</dbReference>
<evidence type="ECO:0000256" key="4">
    <source>
        <dbReference type="ARBA" id="ARBA00022692"/>
    </source>
</evidence>
<keyword evidence="2" id="KW-0813">Transport</keyword>
<proteinExistence type="predicted"/>
<dbReference type="InterPro" id="IPR002528">
    <property type="entry name" value="MATE_fam"/>
</dbReference>
<feature type="transmembrane region" description="Helical" evidence="7">
    <location>
        <begin position="48"/>
        <end position="72"/>
    </location>
</feature>